<dbReference type="EMBL" id="BAAAJE010000026">
    <property type="protein sequence ID" value="GAA1159509.1"/>
    <property type="molecule type" value="Genomic_DNA"/>
</dbReference>
<dbReference type="InterPro" id="IPR024344">
    <property type="entry name" value="MDMPI_metal-binding"/>
</dbReference>
<dbReference type="Proteomes" id="UP001499979">
    <property type="component" value="Unassembled WGS sequence"/>
</dbReference>
<protein>
    <submittedName>
        <fullName evidence="2">TIGR03086 family metal-binding protein</fullName>
    </submittedName>
</protein>
<feature type="domain" description="Mycothiol-dependent maleylpyruvate isomerase metal-binding" evidence="1">
    <location>
        <begin position="19"/>
        <end position="129"/>
    </location>
</feature>
<dbReference type="Pfam" id="PF11716">
    <property type="entry name" value="MDMPI_N"/>
    <property type="match status" value="1"/>
</dbReference>
<dbReference type="InterPro" id="IPR017517">
    <property type="entry name" value="Maleyloyr_isom"/>
</dbReference>
<sequence>MTATLGGSVELLERALCYTRGRLARVDDDLLDRPTPCEAWSLGDLLAHMEDALDAFTEAAGGEVVVHGGTRAEGRVAAIQQKACALLGAWGGPSPGDVVIATTAGGLDLMSSVLVSTAALEVTVHGWDVGRATGEGAGIPAALARDLVPVAERLVRPEDRGVRFAAPRPVRPEAADDVRLLAHLGRT</sequence>
<organism evidence="2 3">
    <name type="scientific">Nocardioides aquiterrae</name>
    <dbReference type="NCBI Taxonomy" id="203799"/>
    <lineage>
        <taxon>Bacteria</taxon>
        <taxon>Bacillati</taxon>
        <taxon>Actinomycetota</taxon>
        <taxon>Actinomycetes</taxon>
        <taxon>Propionibacteriales</taxon>
        <taxon>Nocardioidaceae</taxon>
        <taxon>Nocardioides</taxon>
    </lineage>
</organism>
<dbReference type="RefSeq" id="WP_343909883.1">
    <property type="nucleotide sequence ID" value="NZ_BAAAJE010000026.1"/>
</dbReference>
<dbReference type="InterPro" id="IPR017520">
    <property type="entry name" value="CHP03086"/>
</dbReference>
<reference evidence="2 3" key="1">
    <citation type="journal article" date="2019" name="Int. J. Syst. Evol. Microbiol.">
        <title>The Global Catalogue of Microorganisms (GCM) 10K type strain sequencing project: providing services to taxonomists for standard genome sequencing and annotation.</title>
        <authorList>
            <consortium name="The Broad Institute Genomics Platform"/>
            <consortium name="The Broad Institute Genome Sequencing Center for Infectious Disease"/>
            <person name="Wu L."/>
            <person name="Ma J."/>
        </authorList>
    </citation>
    <scope>NUCLEOTIDE SEQUENCE [LARGE SCALE GENOMIC DNA]</scope>
    <source>
        <strain evidence="2 3">JCM 11813</strain>
    </source>
</reference>
<evidence type="ECO:0000259" key="1">
    <source>
        <dbReference type="Pfam" id="PF11716"/>
    </source>
</evidence>
<dbReference type="NCBIfam" id="TIGR03083">
    <property type="entry name" value="maleylpyruvate isomerase family mycothiol-dependent enzyme"/>
    <property type="match status" value="1"/>
</dbReference>
<dbReference type="Gene3D" id="1.20.120.450">
    <property type="entry name" value="dinb family like domain"/>
    <property type="match status" value="1"/>
</dbReference>
<dbReference type="SUPFAM" id="SSF109854">
    <property type="entry name" value="DinB/YfiT-like putative metalloenzymes"/>
    <property type="match status" value="1"/>
</dbReference>
<dbReference type="InterPro" id="IPR034660">
    <property type="entry name" value="DinB/YfiT-like"/>
</dbReference>
<gene>
    <name evidence="2" type="ORF">GCM10009606_41970</name>
</gene>
<accession>A0ABN1UNB1</accession>
<name>A0ABN1UNB1_9ACTN</name>
<proteinExistence type="predicted"/>
<evidence type="ECO:0000313" key="3">
    <source>
        <dbReference type="Proteomes" id="UP001499979"/>
    </source>
</evidence>
<evidence type="ECO:0000313" key="2">
    <source>
        <dbReference type="EMBL" id="GAA1159509.1"/>
    </source>
</evidence>
<dbReference type="NCBIfam" id="TIGR03086">
    <property type="entry name" value="TIGR03086 family metal-binding protein"/>
    <property type="match status" value="1"/>
</dbReference>
<comment type="caution">
    <text evidence="2">The sequence shown here is derived from an EMBL/GenBank/DDBJ whole genome shotgun (WGS) entry which is preliminary data.</text>
</comment>
<keyword evidence="3" id="KW-1185">Reference proteome</keyword>